<evidence type="ECO:0000313" key="2">
    <source>
        <dbReference type="EMBL" id="JAD71643.1"/>
    </source>
</evidence>
<protein>
    <submittedName>
        <fullName evidence="2">Uncharacterized protein</fullName>
    </submittedName>
</protein>
<accession>A0A0A9CB37</accession>
<proteinExistence type="predicted"/>
<feature type="region of interest" description="Disordered" evidence="1">
    <location>
        <begin position="1"/>
        <end position="22"/>
    </location>
</feature>
<sequence>MPHPDAVSYTAPGTGHGPSRSTCACSEPHTFSKLLTLGASMGMHRHGT</sequence>
<reference evidence="2" key="2">
    <citation type="journal article" date="2015" name="Data Brief">
        <title>Shoot transcriptome of the giant reed, Arundo donax.</title>
        <authorList>
            <person name="Barrero R.A."/>
            <person name="Guerrero F.D."/>
            <person name="Moolhuijzen P."/>
            <person name="Goolsby J.A."/>
            <person name="Tidwell J."/>
            <person name="Bellgard S.E."/>
            <person name="Bellgard M.I."/>
        </authorList>
    </citation>
    <scope>NUCLEOTIDE SEQUENCE</scope>
    <source>
        <tissue evidence="2">Shoot tissue taken approximately 20 cm above the soil surface</tissue>
    </source>
</reference>
<dbReference type="EMBL" id="GBRH01226252">
    <property type="protein sequence ID" value="JAD71643.1"/>
    <property type="molecule type" value="Transcribed_RNA"/>
</dbReference>
<dbReference type="AlphaFoldDB" id="A0A0A9CB37"/>
<reference evidence="2" key="1">
    <citation type="submission" date="2014-09" db="EMBL/GenBank/DDBJ databases">
        <authorList>
            <person name="Magalhaes I.L.F."/>
            <person name="Oliveira U."/>
            <person name="Santos F.R."/>
            <person name="Vidigal T.H.D.A."/>
            <person name="Brescovit A.D."/>
            <person name="Santos A.J."/>
        </authorList>
    </citation>
    <scope>NUCLEOTIDE SEQUENCE</scope>
    <source>
        <tissue evidence="2">Shoot tissue taken approximately 20 cm above the soil surface</tissue>
    </source>
</reference>
<evidence type="ECO:0000256" key="1">
    <source>
        <dbReference type="SAM" id="MobiDB-lite"/>
    </source>
</evidence>
<name>A0A0A9CB37_ARUDO</name>
<organism evidence="2">
    <name type="scientific">Arundo donax</name>
    <name type="common">Giant reed</name>
    <name type="synonym">Donax arundinaceus</name>
    <dbReference type="NCBI Taxonomy" id="35708"/>
    <lineage>
        <taxon>Eukaryota</taxon>
        <taxon>Viridiplantae</taxon>
        <taxon>Streptophyta</taxon>
        <taxon>Embryophyta</taxon>
        <taxon>Tracheophyta</taxon>
        <taxon>Spermatophyta</taxon>
        <taxon>Magnoliopsida</taxon>
        <taxon>Liliopsida</taxon>
        <taxon>Poales</taxon>
        <taxon>Poaceae</taxon>
        <taxon>PACMAD clade</taxon>
        <taxon>Arundinoideae</taxon>
        <taxon>Arundineae</taxon>
        <taxon>Arundo</taxon>
    </lineage>
</organism>